<feature type="transmembrane region" description="Helical" evidence="1">
    <location>
        <begin position="382"/>
        <end position="403"/>
    </location>
</feature>
<dbReference type="GeneID" id="94827893"/>
<organism evidence="3 4">
    <name type="scientific">Tritrichomonas foetus</name>
    <dbReference type="NCBI Taxonomy" id="1144522"/>
    <lineage>
        <taxon>Eukaryota</taxon>
        <taxon>Metamonada</taxon>
        <taxon>Parabasalia</taxon>
        <taxon>Tritrichomonadida</taxon>
        <taxon>Tritrichomonadidae</taxon>
        <taxon>Tritrichomonas</taxon>
    </lineage>
</organism>
<dbReference type="InterPro" id="IPR029058">
    <property type="entry name" value="AB_hydrolase_fold"/>
</dbReference>
<dbReference type="RefSeq" id="XP_068356890.1">
    <property type="nucleotide sequence ID" value="XM_068493189.1"/>
</dbReference>
<dbReference type="Gene3D" id="3.40.50.1820">
    <property type="entry name" value="alpha/beta hydrolase"/>
    <property type="match status" value="1"/>
</dbReference>
<gene>
    <name evidence="3" type="ORF">TRFO_06597</name>
</gene>
<dbReference type="GO" id="GO:0008374">
    <property type="term" value="F:O-acyltransferase activity"/>
    <property type="evidence" value="ECO:0007669"/>
    <property type="project" value="InterPro"/>
</dbReference>
<name>A0A1J4JYI5_9EUKA</name>
<dbReference type="InterPro" id="IPR003386">
    <property type="entry name" value="LACT/PDAT_acylTrfase"/>
</dbReference>
<dbReference type="Proteomes" id="UP000179807">
    <property type="component" value="Unassembled WGS sequence"/>
</dbReference>
<dbReference type="EMBL" id="MLAK01000816">
    <property type="protein sequence ID" value="OHT03754.1"/>
    <property type="molecule type" value="Genomic_DNA"/>
</dbReference>
<evidence type="ECO:0000313" key="3">
    <source>
        <dbReference type="EMBL" id="OHT03754.1"/>
    </source>
</evidence>
<dbReference type="PANTHER" id="PTHR11440">
    <property type="entry name" value="LECITHIN-CHOLESTEROL ACYLTRANSFERASE-RELATED"/>
    <property type="match status" value="1"/>
</dbReference>
<sequence length="424" mass="47643">MFFTLLSIAFALKPVILIHGHGGTKTYGHLTKNVDKCPQLDRYEVWPPNSAFADQYPDCIAYFLDTKIDDDGTVHLNPEVVLELNEFGDISSIPAFQILAPYLEEKGYTRMKDLFGVPYNWITYPSGTPELFPMLKEKIEKIVEENGEKAVLLGHSMGTHVVRTFINDFSSREWVRKYIDGLVFNAPAFYGCFVPFSYTVTGRFSSLKYTDYVAEISRKMPSIQVMYNNYHAFKDTVVFANTKSGNITSSNVQNYLIENGYISDEGQKLFKLIEKSLKEDPVEPPVRSLILYNSGIPTLVGYEGENLEKEIYGGGDTACHAGGPQYVCSKWKKAECVDWNINSGEYSHSPMLSRPEALDRIFQFINESGSVEPESESLAKKWTIAGIACAVVSAAVIVIMVIIGCRKTSKIDDYDSIKSTNYYS</sequence>
<evidence type="ECO:0000256" key="2">
    <source>
        <dbReference type="SAM" id="SignalP"/>
    </source>
</evidence>
<evidence type="ECO:0008006" key="5">
    <source>
        <dbReference type="Google" id="ProtNLM"/>
    </source>
</evidence>
<keyword evidence="4" id="KW-1185">Reference proteome</keyword>
<comment type="caution">
    <text evidence="3">The sequence shown here is derived from an EMBL/GenBank/DDBJ whole genome shotgun (WGS) entry which is preliminary data.</text>
</comment>
<dbReference type="SUPFAM" id="SSF53474">
    <property type="entry name" value="alpha/beta-Hydrolases"/>
    <property type="match status" value="1"/>
</dbReference>
<dbReference type="Pfam" id="PF02450">
    <property type="entry name" value="LCAT"/>
    <property type="match status" value="1"/>
</dbReference>
<keyword evidence="1" id="KW-1133">Transmembrane helix</keyword>
<dbReference type="OrthoDB" id="190846at2759"/>
<feature type="signal peptide" evidence="2">
    <location>
        <begin position="1"/>
        <end position="17"/>
    </location>
</feature>
<evidence type="ECO:0000313" key="4">
    <source>
        <dbReference type="Proteomes" id="UP000179807"/>
    </source>
</evidence>
<reference evidence="3" key="1">
    <citation type="submission" date="2016-10" db="EMBL/GenBank/DDBJ databases">
        <authorList>
            <person name="Benchimol M."/>
            <person name="Almeida L.G."/>
            <person name="Vasconcelos A.T."/>
            <person name="Perreira-Neves A."/>
            <person name="Rosa I.A."/>
            <person name="Tasca T."/>
            <person name="Bogo M.R."/>
            <person name="de Souza W."/>
        </authorList>
    </citation>
    <scope>NUCLEOTIDE SEQUENCE [LARGE SCALE GENOMIC DNA]</scope>
    <source>
        <strain evidence="3">K</strain>
    </source>
</reference>
<evidence type="ECO:0000256" key="1">
    <source>
        <dbReference type="SAM" id="Phobius"/>
    </source>
</evidence>
<proteinExistence type="predicted"/>
<keyword evidence="1" id="KW-0812">Transmembrane</keyword>
<accession>A0A1J4JYI5</accession>
<keyword evidence="1" id="KW-0472">Membrane</keyword>
<protein>
    <recommendedName>
        <fullName evidence="5">Lecithin:cholesterol acyltransferase family protein</fullName>
    </recommendedName>
</protein>
<dbReference type="GO" id="GO:0006629">
    <property type="term" value="P:lipid metabolic process"/>
    <property type="evidence" value="ECO:0007669"/>
    <property type="project" value="InterPro"/>
</dbReference>
<keyword evidence="2" id="KW-0732">Signal</keyword>
<feature type="chain" id="PRO_5012453057" description="Lecithin:cholesterol acyltransferase family protein" evidence="2">
    <location>
        <begin position="18"/>
        <end position="424"/>
    </location>
</feature>
<dbReference type="VEuPathDB" id="TrichDB:TRFO_06597"/>
<dbReference type="AlphaFoldDB" id="A0A1J4JYI5"/>